<organism evidence="15 16">
    <name type="scientific">Viridibacillus soli</name>
    <dbReference type="NCBI Taxonomy" id="2798301"/>
    <lineage>
        <taxon>Bacteria</taxon>
        <taxon>Bacillati</taxon>
        <taxon>Bacillota</taxon>
        <taxon>Bacilli</taxon>
        <taxon>Bacillales</taxon>
        <taxon>Caryophanaceae</taxon>
        <taxon>Viridibacillus</taxon>
    </lineage>
</organism>
<dbReference type="Pfam" id="PF00512">
    <property type="entry name" value="HisKA"/>
    <property type="match status" value="1"/>
</dbReference>
<dbReference type="InterPro" id="IPR036097">
    <property type="entry name" value="HisK_dim/P_sf"/>
</dbReference>
<evidence type="ECO:0000256" key="7">
    <source>
        <dbReference type="ARBA" id="ARBA00022741"/>
    </source>
</evidence>
<keyword evidence="9" id="KW-0067">ATP-binding</keyword>
<dbReference type="SMART" id="SM00388">
    <property type="entry name" value="HisKA"/>
    <property type="match status" value="1"/>
</dbReference>
<protein>
    <recommendedName>
        <fullName evidence="3">histidine kinase</fullName>
        <ecNumber evidence="3">2.7.13.3</ecNumber>
    </recommendedName>
</protein>
<dbReference type="Gene3D" id="3.30.565.10">
    <property type="entry name" value="Histidine kinase-like ATPase, C-terminal domain"/>
    <property type="match status" value="1"/>
</dbReference>
<evidence type="ECO:0000313" key="16">
    <source>
        <dbReference type="Proteomes" id="UP000618943"/>
    </source>
</evidence>
<dbReference type="SUPFAM" id="SSF158472">
    <property type="entry name" value="HAMP domain-like"/>
    <property type="match status" value="1"/>
</dbReference>
<dbReference type="CDD" id="cd00075">
    <property type="entry name" value="HATPase"/>
    <property type="match status" value="1"/>
</dbReference>
<dbReference type="PRINTS" id="PR00344">
    <property type="entry name" value="BCTRLSENSOR"/>
</dbReference>
<keyword evidence="6" id="KW-0808">Transferase</keyword>
<dbReference type="InterPro" id="IPR003594">
    <property type="entry name" value="HATPase_dom"/>
</dbReference>
<keyword evidence="10" id="KW-0902">Two-component regulatory system</keyword>
<feature type="domain" description="Histidine kinase" evidence="13">
    <location>
        <begin position="177"/>
        <end position="389"/>
    </location>
</feature>
<feature type="transmembrane region" description="Helical" evidence="12">
    <location>
        <begin position="12"/>
        <end position="33"/>
    </location>
</feature>
<keyword evidence="4" id="KW-1003">Cell membrane</keyword>
<dbReference type="Gene3D" id="1.10.287.130">
    <property type="match status" value="1"/>
</dbReference>
<comment type="catalytic activity">
    <reaction evidence="1">
        <text>ATP + protein L-histidine = ADP + protein N-phospho-L-histidine.</text>
        <dbReference type="EC" id="2.7.13.3"/>
    </reaction>
</comment>
<sequence>MKYLSLRMRLTVLTGVILIMTTILLTIISISSANNKFVQPLTGLEGTHVTIEEMQIDEKQTNETQEFDLKTPSSPNENSKYLEEMKTVNKKFQFQSLIWMIVIMVIGVGAIYFVAGKALEPVKHLRKSIENINEHNLSDRINNINSKDEIGDLASEFNKMLHRIENSYTYQKNFAANAAHELKTPLTTMKTGIQILKLELSPTIDDYKENLEITEESTQRLIDIVEDLLMLANNHAVKFSDKIDLHQMFETIAQEVAPLCAEKNITLTLNNCKESIIGNKILIYRVFSNIIENAVKYNKTNGMIEIICHDQRDCIRISIADTGIGIEKEDLPFIFEPFYRVDQSRTRSLGGSGLGLSIVRSIIEKHKGRIHVKSANNIGTIFEIELLKN</sequence>
<comment type="caution">
    <text evidence="15">The sequence shown here is derived from an EMBL/GenBank/DDBJ whole genome shotgun (WGS) entry which is preliminary data.</text>
</comment>
<evidence type="ECO:0000256" key="11">
    <source>
        <dbReference type="ARBA" id="ARBA00023136"/>
    </source>
</evidence>
<reference evidence="15 16" key="1">
    <citation type="submission" date="2020-12" db="EMBL/GenBank/DDBJ databases">
        <title>YIM B01967 draft genome.</title>
        <authorList>
            <person name="Yan X."/>
        </authorList>
    </citation>
    <scope>NUCLEOTIDE SEQUENCE [LARGE SCALE GENOMIC DNA]</scope>
    <source>
        <strain evidence="15 16">YIM B01967</strain>
    </source>
</reference>
<dbReference type="Pfam" id="PF02518">
    <property type="entry name" value="HATPase_c"/>
    <property type="match status" value="1"/>
</dbReference>
<dbReference type="Pfam" id="PF00672">
    <property type="entry name" value="HAMP"/>
    <property type="match status" value="1"/>
</dbReference>
<dbReference type="EC" id="2.7.13.3" evidence="3"/>
<evidence type="ECO:0000256" key="5">
    <source>
        <dbReference type="ARBA" id="ARBA00022553"/>
    </source>
</evidence>
<feature type="domain" description="HAMP" evidence="14">
    <location>
        <begin position="116"/>
        <end position="169"/>
    </location>
</feature>
<dbReference type="Gene3D" id="6.10.340.10">
    <property type="match status" value="1"/>
</dbReference>
<proteinExistence type="predicted"/>
<feature type="transmembrane region" description="Helical" evidence="12">
    <location>
        <begin position="97"/>
        <end position="119"/>
    </location>
</feature>
<evidence type="ECO:0000256" key="8">
    <source>
        <dbReference type="ARBA" id="ARBA00022777"/>
    </source>
</evidence>
<evidence type="ECO:0000256" key="3">
    <source>
        <dbReference type="ARBA" id="ARBA00012438"/>
    </source>
</evidence>
<dbReference type="PANTHER" id="PTHR45453:SF1">
    <property type="entry name" value="PHOSPHATE REGULON SENSOR PROTEIN PHOR"/>
    <property type="match status" value="1"/>
</dbReference>
<dbReference type="CDD" id="cd06225">
    <property type="entry name" value="HAMP"/>
    <property type="match status" value="1"/>
</dbReference>
<keyword evidence="5" id="KW-0597">Phosphoprotein</keyword>
<dbReference type="InterPro" id="IPR005467">
    <property type="entry name" value="His_kinase_dom"/>
</dbReference>
<dbReference type="InterPro" id="IPR036890">
    <property type="entry name" value="HATPase_C_sf"/>
</dbReference>
<evidence type="ECO:0000256" key="2">
    <source>
        <dbReference type="ARBA" id="ARBA00004651"/>
    </source>
</evidence>
<dbReference type="SMART" id="SM00304">
    <property type="entry name" value="HAMP"/>
    <property type="match status" value="1"/>
</dbReference>
<accession>A0ABS1H9X0</accession>
<keyword evidence="7" id="KW-0547">Nucleotide-binding</keyword>
<evidence type="ECO:0000259" key="14">
    <source>
        <dbReference type="PROSITE" id="PS50885"/>
    </source>
</evidence>
<evidence type="ECO:0000256" key="10">
    <source>
        <dbReference type="ARBA" id="ARBA00023012"/>
    </source>
</evidence>
<comment type="subcellular location">
    <subcellularLocation>
        <location evidence="2">Cell membrane</location>
        <topology evidence="2">Multi-pass membrane protein</topology>
    </subcellularLocation>
</comment>
<dbReference type="PROSITE" id="PS50109">
    <property type="entry name" value="HIS_KIN"/>
    <property type="match status" value="1"/>
</dbReference>
<evidence type="ECO:0000256" key="9">
    <source>
        <dbReference type="ARBA" id="ARBA00022840"/>
    </source>
</evidence>
<dbReference type="Proteomes" id="UP000618943">
    <property type="component" value="Unassembled WGS sequence"/>
</dbReference>
<keyword evidence="12" id="KW-1133">Transmembrane helix</keyword>
<name>A0ABS1H9X0_9BACL</name>
<dbReference type="InterPro" id="IPR003660">
    <property type="entry name" value="HAMP_dom"/>
</dbReference>
<evidence type="ECO:0000259" key="13">
    <source>
        <dbReference type="PROSITE" id="PS50109"/>
    </source>
</evidence>
<dbReference type="InterPro" id="IPR050351">
    <property type="entry name" value="BphY/WalK/GraS-like"/>
</dbReference>
<keyword evidence="11 12" id="KW-0472">Membrane</keyword>
<keyword evidence="16" id="KW-1185">Reference proteome</keyword>
<evidence type="ECO:0000256" key="12">
    <source>
        <dbReference type="SAM" id="Phobius"/>
    </source>
</evidence>
<evidence type="ECO:0000313" key="15">
    <source>
        <dbReference type="EMBL" id="MBK3495912.1"/>
    </source>
</evidence>
<dbReference type="SUPFAM" id="SSF47384">
    <property type="entry name" value="Homodimeric domain of signal transducing histidine kinase"/>
    <property type="match status" value="1"/>
</dbReference>
<dbReference type="PANTHER" id="PTHR45453">
    <property type="entry name" value="PHOSPHATE REGULON SENSOR PROTEIN PHOR"/>
    <property type="match status" value="1"/>
</dbReference>
<dbReference type="SMART" id="SM00387">
    <property type="entry name" value="HATPase_c"/>
    <property type="match status" value="1"/>
</dbReference>
<dbReference type="CDD" id="cd00082">
    <property type="entry name" value="HisKA"/>
    <property type="match status" value="1"/>
</dbReference>
<keyword evidence="8" id="KW-0418">Kinase</keyword>
<keyword evidence="12" id="KW-0812">Transmembrane</keyword>
<evidence type="ECO:0000256" key="6">
    <source>
        <dbReference type="ARBA" id="ARBA00022679"/>
    </source>
</evidence>
<dbReference type="InterPro" id="IPR004358">
    <property type="entry name" value="Sig_transdc_His_kin-like_C"/>
</dbReference>
<dbReference type="SUPFAM" id="SSF55874">
    <property type="entry name" value="ATPase domain of HSP90 chaperone/DNA topoisomerase II/histidine kinase"/>
    <property type="match status" value="1"/>
</dbReference>
<dbReference type="RefSeq" id="WP_200749478.1">
    <property type="nucleotide sequence ID" value="NZ_JAEOAH010000021.1"/>
</dbReference>
<dbReference type="InterPro" id="IPR003661">
    <property type="entry name" value="HisK_dim/P_dom"/>
</dbReference>
<evidence type="ECO:0000256" key="1">
    <source>
        <dbReference type="ARBA" id="ARBA00000085"/>
    </source>
</evidence>
<dbReference type="PROSITE" id="PS50885">
    <property type="entry name" value="HAMP"/>
    <property type="match status" value="1"/>
</dbReference>
<dbReference type="EMBL" id="JAEOAH010000021">
    <property type="protein sequence ID" value="MBK3495912.1"/>
    <property type="molecule type" value="Genomic_DNA"/>
</dbReference>
<evidence type="ECO:0000256" key="4">
    <source>
        <dbReference type="ARBA" id="ARBA00022475"/>
    </source>
</evidence>
<gene>
    <name evidence="15" type="ORF">JFL43_13790</name>
</gene>